<evidence type="ECO:0000313" key="3">
    <source>
        <dbReference type="Proteomes" id="UP000238042"/>
    </source>
</evidence>
<dbReference type="OrthoDB" id="9969583at2"/>
<keyword evidence="3" id="KW-1185">Reference proteome</keyword>
<feature type="chain" id="PRO_5015616207" evidence="1">
    <location>
        <begin position="24"/>
        <end position="72"/>
    </location>
</feature>
<protein>
    <submittedName>
        <fullName evidence="2">Uncharacterized protein</fullName>
    </submittedName>
</protein>
<dbReference type="AlphaFoldDB" id="A0A2S8AGV6"/>
<evidence type="ECO:0000256" key="1">
    <source>
        <dbReference type="SAM" id="SignalP"/>
    </source>
</evidence>
<feature type="signal peptide" evidence="1">
    <location>
        <begin position="1"/>
        <end position="23"/>
    </location>
</feature>
<reference evidence="2 3" key="1">
    <citation type="submission" date="2018-02" db="EMBL/GenBank/DDBJ databases">
        <title>Genome sequences of Apibacter spp., gut symbionts of Asian honey bees.</title>
        <authorList>
            <person name="Kwong W.K."/>
            <person name="Steele M.I."/>
            <person name="Moran N.A."/>
        </authorList>
    </citation>
    <scope>NUCLEOTIDE SEQUENCE [LARGE SCALE GENOMIC DNA]</scope>
    <source>
        <strain evidence="3">wkB301</strain>
    </source>
</reference>
<dbReference type="RefSeq" id="WP_105245503.1">
    <property type="nucleotide sequence ID" value="NZ_PSZM01000001.1"/>
</dbReference>
<proteinExistence type="predicted"/>
<keyword evidence="1" id="KW-0732">Signal</keyword>
<dbReference type="Proteomes" id="UP000238042">
    <property type="component" value="Unassembled WGS sequence"/>
</dbReference>
<comment type="caution">
    <text evidence="2">The sequence shown here is derived from an EMBL/GenBank/DDBJ whole genome shotgun (WGS) entry which is preliminary data.</text>
</comment>
<organism evidence="2 3">
    <name type="scientific">Apibacter adventoris</name>
    <dbReference type="NCBI Taxonomy" id="1679466"/>
    <lineage>
        <taxon>Bacteria</taxon>
        <taxon>Pseudomonadati</taxon>
        <taxon>Bacteroidota</taxon>
        <taxon>Flavobacteriia</taxon>
        <taxon>Flavobacteriales</taxon>
        <taxon>Weeksellaceae</taxon>
        <taxon>Apibacter</taxon>
    </lineage>
</organism>
<sequence>MKKLLFFAAFVVAGLASSTSAKAETTPLVSEPSSNVITTTKKMSVEAEKTYRCFYWCTYWYKGVLYHKFLCF</sequence>
<gene>
    <name evidence="2" type="ORF">C4S77_01370</name>
</gene>
<accession>A0A2S8AGV6</accession>
<name>A0A2S8AGV6_9FLAO</name>
<dbReference type="EMBL" id="PSZM01000001">
    <property type="protein sequence ID" value="PQL95472.1"/>
    <property type="molecule type" value="Genomic_DNA"/>
</dbReference>
<evidence type="ECO:0000313" key="2">
    <source>
        <dbReference type="EMBL" id="PQL95472.1"/>
    </source>
</evidence>